<keyword evidence="2 5" id="KW-0489">Methyltransferase</keyword>
<reference evidence="6 7" key="1">
    <citation type="journal article" date="2021" name="Sci. Rep.">
        <title>Phenotypic and genomic hallmarks of a novel, potentially pathogenic rapidly growing Mycobacterium species related to the Mycobacterium fortuitum complex.</title>
        <authorList>
            <person name="Gharbi R."/>
            <person name="Khanna V."/>
            <person name="Frigui W."/>
            <person name="Mhenni B."/>
            <person name="Brosch R."/>
            <person name="Mardassi H."/>
        </authorList>
    </citation>
    <scope>NUCLEOTIDE SEQUENCE [LARGE SCALE GENOMIC DNA]</scope>
    <source>
        <strain evidence="6 7">TNTM28</strain>
    </source>
</reference>
<accession>A0ABS6KH67</accession>
<evidence type="ECO:0000313" key="7">
    <source>
        <dbReference type="Proteomes" id="UP000812982"/>
    </source>
</evidence>
<evidence type="ECO:0000256" key="5">
    <source>
        <dbReference type="RuleBase" id="RU362030"/>
    </source>
</evidence>
<sequence length="299" mass="33596">MTRTDDDSWDITESVGATALGVAMARARETAAESPLFTDRYAQLFLDAAAERGWRPPAGVMADRIRAIGNYAASRTKWFDEFFLAAGAAGIRQAVILAAGLDARVWRLPWVHDTVVFEIDQPQVLRFKQEVLAAHRVTATAGYVAVPVDLRQDWPEALRQAGFDPSRPTAWSVEGLLPYLPADAQHLLFERIDDLSARDSRIAVEAFSADFFSEEHLARRRERIEQMRAESAAAGEDMPDPDQLWFIEERDDVGSWLSEHRWEVSTLPADDLLARYHRPLPADTTEGTMLTDFVEGIRL</sequence>
<evidence type="ECO:0000256" key="1">
    <source>
        <dbReference type="ARBA" id="ARBA00003907"/>
    </source>
</evidence>
<dbReference type="GO" id="GO:0032259">
    <property type="term" value="P:methylation"/>
    <property type="evidence" value="ECO:0007669"/>
    <property type="project" value="UniProtKB-KW"/>
</dbReference>
<dbReference type="Pfam" id="PF04072">
    <property type="entry name" value="LCM"/>
    <property type="match status" value="1"/>
</dbReference>
<comment type="caution">
    <text evidence="6">The sequence shown here is derived from an EMBL/GenBank/DDBJ whole genome shotgun (WGS) entry which is preliminary data.</text>
</comment>
<protein>
    <recommendedName>
        <fullName evidence="5">S-adenosyl-L-methionine-dependent methyltransferase</fullName>
        <ecNumber evidence="5">2.1.1.-</ecNumber>
    </recommendedName>
</protein>
<proteinExistence type="inferred from homology"/>
<comment type="similarity">
    <text evidence="5">Belongs to the UPF0677 family.</text>
</comment>
<dbReference type="InterPro" id="IPR011610">
    <property type="entry name" value="SAM_mthyl_Trfase_ML2640-like"/>
</dbReference>
<dbReference type="InterPro" id="IPR007213">
    <property type="entry name" value="Ppm1/Ppm2/Tcmp"/>
</dbReference>
<dbReference type="EMBL" id="VOMB01000004">
    <property type="protein sequence ID" value="MBU9762876.1"/>
    <property type="molecule type" value="Genomic_DNA"/>
</dbReference>
<organism evidence="6 7">
    <name type="scientific">[Mycobacterium] fortunisiensis</name>
    <dbReference type="NCBI Taxonomy" id="2600579"/>
    <lineage>
        <taxon>Bacteria</taxon>
        <taxon>Bacillati</taxon>
        <taxon>Actinomycetota</taxon>
        <taxon>Actinomycetes</taxon>
        <taxon>Mycobacteriales</taxon>
        <taxon>Mycobacteriaceae</taxon>
        <taxon>Mycolicibacterium</taxon>
    </lineage>
</organism>
<evidence type="ECO:0000256" key="2">
    <source>
        <dbReference type="ARBA" id="ARBA00022603"/>
    </source>
</evidence>
<keyword evidence="7" id="KW-1185">Reference proteome</keyword>
<dbReference type="PANTHER" id="PTHR43619:SF2">
    <property type="entry name" value="S-ADENOSYL-L-METHIONINE-DEPENDENT METHYLTRANSFERASES SUPERFAMILY PROTEIN"/>
    <property type="match status" value="1"/>
</dbReference>
<dbReference type="RefSeq" id="WP_217154884.1">
    <property type="nucleotide sequence ID" value="NZ_VOMB01000004.1"/>
</dbReference>
<gene>
    <name evidence="6" type="ORF">FR943_03265</name>
</gene>
<keyword evidence="3 6" id="KW-0808">Transferase</keyword>
<keyword evidence="4 5" id="KW-0949">S-adenosyl-L-methionine</keyword>
<comment type="function">
    <text evidence="1 5">Exhibits S-adenosyl-L-methionine-dependent methyltransferase activity.</text>
</comment>
<evidence type="ECO:0000256" key="3">
    <source>
        <dbReference type="ARBA" id="ARBA00022679"/>
    </source>
</evidence>
<dbReference type="EC" id="2.1.1.-" evidence="5"/>
<dbReference type="PANTHER" id="PTHR43619">
    <property type="entry name" value="S-ADENOSYL-L-METHIONINE-DEPENDENT METHYLTRANSFERASE YKTD-RELATED"/>
    <property type="match status" value="1"/>
</dbReference>
<name>A0ABS6KH67_9MYCO</name>
<dbReference type="NCBIfam" id="TIGR00027">
    <property type="entry name" value="mthyl_TIGR00027"/>
    <property type="match status" value="1"/>
</dbReference>
<evidence type="ECO:0000313" key="6">
    <source>
        <dbReference type="EMBL" id="MBU9762876.1"/>
    </source>
</evidence>
<dbReference type="Proteomes" id="UP000812982">
    <property type="component" value="Unassembled WGS sequence"/>
</dbReference>
<evidence type="ECO:0000256" key="4">
    <source>
        <dbReference type="ARBA" id="ARBA00022691"/>
    </source>
</evidence>
<dbReference type="GO" id="GO:0008168">
    <property type="term" value="F:methyltransferase activity"/>
    <property type="evidence" value="ECO:0007669"/>
    <property type="project" value="UniProtKB-KW"/>
</dbReference>